<evidence type="ECO:0000313" key="5">
    <source>
        <dbReference type="Proteomes" id="UP000642014"/>
    </source>
</evidence>
<reference evidence="3 4" key="2">
    <citation type="submission" date="2017-09" db="EMBL/GenBank/DDBJ databases">
        <authorList>
            <person name="Lee N."/>
            <person name="Cho B.-K."/>
        </authorList>
    </citation>
    <scope>NUCLEOTIDE SEQUENCE [LARGE SCALE GENOMIC DNA]</scope>
    <source>
        <strain evidence="3 4">ATCC 19740</strain>
    </source>
</reference>
<evidence type="ECO:0000313" key="4">
    <source>
        <dbReference type="Proteomes" id="UP000326029"/>
    </source>
</evidence>
<dbReference type="AlphaFoldDB" id="A0AAV4KHH8"/>
<evidence type="ECO:0000313" key="3">
    <source>
        <dbReference type="EMBL" id="QEV31180.1"/>
    </source>
</evidence>
<reference evidence="2 5" key="1">
    <citation type="journal article" date="2014" name="Int. J. Syst. Evol. Microbiol.">
        <title>Complete genome sequence of Corynebacterium casei LMG S-19264T (=DSM 44701T), isolated from a smear-ripened cheese.</title>
        <authorList>
            <consortium name="US DOE Joint Genome Institute (JGI-PGF)"/>
            <person name="Walter F."/>
            <person name="Albersmeier A."/>
            <person name="Kalinowski J."/>
            <person name="Ruckert C."/>
        </authorList>
    </citation>
    <scope>NUCLEOTIDE SEQUENCE [LARGE SCALE GENOMIC DNA]</scope>
    <source>
        <strain evidence="2 5">JCM 4205</strain>
    </source>
</reference>
<sequence length="356" mass="37219">MKDVLYGEQSWNPLARIVGLTEDGLRRGGRTTPLEELNLTAMAEAFLRGRWLGGGGSERPLEGLPEGAGVVPVTRVTGTSTPLKVRRAAEFARALGELAVRRSGGPERVAESAARARAEDVPLWMARRYAEGPAGPVAVAVDRRLVRVDVFGAHAPVVRLRAPHGFRAESSDPSKGLVLTVGDTPARLVLTKRLRKSKSSVEVWLSGQHWVLRRENSGSSWLLRDERRVALLSRLPSRPALEPGTVLLPLGPVRYETSDPLDAAMAHAFATAFGLGDTTGSARFRSQRVSADGGGPIVVDHSWDRPWYSNLGGGGEDNEPGGNDGWGSDGGDGGSGGSGGSDGGGGDGGGGGGGGD</sequence>
<feature type="compositionally biased region" description="Gly residues" evidence="1">
    <location>
        <begin position="322"/>
        <end position="356"/>
    </location>
</feature>
<evidence type="ECO:0000313" key="2">
    <source>
        <dbReference type="EMBL" id="GGR18610.1"/>
    </source>
</evidence>
<gene>
    <name evidence="3" type="ORF">CP977_02510</name>
    <name evidence="2" type="ORF">GCM10010497_20810</name>
</gene>
<dbReference type="Proteomes" id="UP000326029">
    <property type="component" value="Chromosome"/>
</dbReference>
<organism evidence="2 5">
    <name type="scientific">Streptomyces cinereoruber</name>
    <dbReference type="NCBI Taxonomy" id="67260"/>
    <lineage>
        <taxon>Bacteria</taxon>
        <taxon>Bacillati</taxon>
        <taxon>Actinomycetota</taxon>
        <taxon>Actinomycetes</taxon>
        <taxon>Kitasatosporales</taxon>
        <taxon>Streptomycetaceae</taxon>
        <taxon>Streptomyces</taxon>
    </lineage>
</organism>
<protein>
    <submittedName>
        <fullName evidence="2">Uncharacterized protein</fullName>
    </submittedName>
</protein>
<dbReference type="RefSeq" id="WP_152369528.1">
    <property type="nucleotide sequence ID" value="NZ_BMSJ01000003.1"/>
</dbReference>
<keyword evidence="4" id="KW-1185">Reference proteome</keyword>
<dbReference type="EMBL" id="CP023693">
    <property type="protein sequence ID" value="QEV31180.1"/>
    <property type="molecule type" value="Genomic_DNA"/>
</dbReference>
<proteinExistence type="predicted"/>
<dbReference type="GeneID" id="95452640"/>
<feature type="region of interest" description="Disordered" evidence="1">
    <location>
        <begin position="288"/>
        <end position="356"/>
    </location>
</feature>
<reference evidence="2" key="3">
    <citation type="submission" date="2023-08" db="EMBL/GenBank/DDBJ databases">
        <authorList>
            <person name="Sun Q."/>
            <person name="Ohkuma M."/>
        </authorList>
    </citation>
    <scope>NUCLEOTIDE SEQUENCE</scope>
    <source>
        <strain evidence="2">JCM 4205</strain>
    </source>
</reference>
<evidence type="ECO:0000256" key="1">
    <source>
        <dbReference type="SAM" id="MobiDB-lite"/>
    </source>
</evidence>
<dbReference type="Proteomes" id="UP000642014">
    <property type="component" value="Unassembled WGS sequence"/>
</dbReference>
<accession>A0AAV4KHH8</accession>
<name>A0AAV4KHH8_9ACTN</name>
<dbReference type="EMBL" id="BMSJ01000003">
    <property type="protein sequence ID" value="GGR18610.1"/>
    <property type="molecule type" value="Genomic_DNA"/>
</dbReference>